<evidence type="ECO:0000313" key="4">
    <source>
        <dbReference type="EMBL" id="VZO39697.1"/>
    </source>
</evidence>
<keyword evidence="1" id="KW-0805">Transcription regulation</keyword>
<dbReference type="Proteomes" id="UP000419743">
    <property type="component" value="Unassembled WGS sequence"/>
</dbReference>
<dbReference type="Gene3D" id="1.10.357.10">
    <property type="entry name" value="Tetracycline Repressor, domain 2"/>
    <property type="match status" value="1"/>
</dbReference>
<dbReference type="AlphaFoldDB" id="A0A7M4DQF3"/>
<evidence type="ECO:0000313" key="5">
    <source>
        <dbReference type="Proteomes" id="UP000419743"/>
    </source>
</evidence>
<keyword evidence="5" id="KW-1185">Reference proteome</keyword>
<dbReference type="EMBL" id="CACRYJ010000061">
    <property type="protein sequence ID" value="VZO39697.1"/>
    <property type="molecule type" value="Genomic_DNA"/>
</dbReference>
<name>A0A7M4DQF3_9MICO</name>
<keyword evidence="2" id="KW-0804">Transcription</keyword>
<dbReference type="SUPFAM" id="SSF48498">
    <property type="entry name" value="Tetracyclin repressor-like, C-terminal domain"/>
    <property type="match status" value="1"/>
</dbReference>
<gene>
    <name evidence="4" type="ORF">HALOF300_04391</name>
</gene>
<proteinExistence type="predicted"/>
<sequence length="89" mass="9993">MRDAITEAMDLWRSYLEHQIARAIADGALPRLDDATQLGFELEALLSHANAQSTLHDSSEPYRRAERAIVERLRALGGDPHVLEFVRAP</sequence>
<evidence type="ECO:0000256" key="2">
    <source>
        <dbReference type="ARBA" id="ARBA00023163"/>
    </source>
</evidence>
<organism evidence="4 5">
    <name type="scientific">Occultella aeris</name>
    <dbReference type="NCBI Taxonomy" id="2761496"/>
    <lineage>
        <taxon>Bacteria</taxon>
        <taxon>Bacillati</taxon>
        <taxon>Actinomycetota</taxon>
        <taxon>Actinomycetes</taxon>
        <taxon>Micrococcales</taxon>
        <taxon>Ruaniaceae</taxon>
        <taxon>Occultella</taxon>
    </lineage>
</organism>
<reference evidence="4 5" key="1">
    <citation type="submission" date="2019-11" db="EMBL/GenBank/DDBJ databases">
        <authorList>
            <person name="Criscuolo A."/>
        </authorList>
    </citation>
    <scope>NUCLEOTIDE SEQUENCE [LARGE SCALE GENOMIC DNA]</scope>
    <source>
        <strain evidence="4">CIP111667</strain>
    </source>
</reference>
<dbReference type="InterPro" id="IPR036271">
    <property type="entry name" value="Tet_transcr_reg_TetR-rel_C_sf"/>
</dbReference>
<evidence type="ECO:0000259" key="3">
    <source>
        <dbReference type="Pfam" id="PF16925"/>
    </source>
</evidence>
<dbReference type="Pfam" id="PF16925">
    <property type="entry name" value="TetR_C_13"/>
    <property type="match status" value="1"/>
</dbReference>
<accession>A0A7M4DQF3</accession>
<dbReference type="InterPro" id="IPR011075">
    <property type="entry name" value="TetR_C"/>
</dbReference>
<comment type="caution">
    <text evidence="4">The sequence shown here is derived from an EMBL/GenBank/DDBJ whole genome shotgun (WGS) entry which is preliminary data.</text>
</comment>
<feature type="domain" description="Tetracyclin repressor-like C-terminal" evidence="3">
    <location>
        <begin position="1"/>
        <end position="69"/>
    </location>
</feature>
<evidence type="ECO:0000256" key="1">
    <source>
        <dbReference type="ARBA" id="ARBA00023015"/>
    </source>
</evidence>
<protein>
    <recommendedName>
        <fullName evidence="3">Tetracyclin repressor-like C-terminal domain-containing protein</fullName>
    </recommendedName>
</protein>